<dbReference type="OrthoDB" id="532500at2759"/>
<evidence type="ECO:0000313" key="7">
    <source>
        <dbReference type="Proteomes" id="UP000294933"/>
    </source>
</evidence>
<dbReference type="GO" id="GO:0003677">
    <property type="term" value="F:DNA binding"/>
    <property type="evidence" value="ECO:0007669"/>
    <property type="project" value="InterPro"/>
</dbReference>
<sequence length="429" mass="46981">MAGAVINKKRKRDEREDNSELVNLNLSDSKVSQVGPVLVSFPAIQPPNSTPFQCFRRPNAPADIAEREFSLQPLLVAGETDSVEFYSANESETATQGIKYFVAVHNKKTNKVIVRAAPMQVMTRRVKALKGVESAPVSNLERVQARNALGETFGSKKAVKAIRAAERNKVDVSAMKAVTGYLQESIGTNTAGLPTQEEAKAEADNNRLIPRYNGDATSPAEVYGLHDIIPETEFNAIPVSALLSAGSSRERLGLLPCSRSKWIEKHLNLVFSAPKPNKLDLKVLYYISAMLAFKFATFKLDDKQKLIDRMRGAPDVITEGLLSRFTETARGSSKAQVTSQTETMLLTNIFALCLRIDDFATDTSIIASDLSMAVPSVNQLFKSLGCKIETLGGADLKRLGLPDSAANTKRAVLRVPLTFPKPRSKKRRT</sequence>
<dbReference type="GO" id="GO:0000428">
    <property type="term" value="C:DNA-directed RNA polymerase complex"/>
    <property type="evidence" value="ECO:0007669"/>
    <property type="project" value="UniProtKB-KW"/>
</dbReference>
<name>A0A4Y7QGS2_9AGAM</name>
<protein>
    <submittedName>
        <fullName evidence="6">Rpa49 subunit specific to nuclear RNA polymerase I</fullName>
    </submittedName>
</protein>
<organism evidence="6 7">
    <name type="scientific">Rickenella mellea</name>
    <dbReference type="NCBI Taxonomy" id="50990"/>
    <lineage>
        <taxon>Eukaryota</taxon>
        <taxon>Fungi</taxon>
        <taxon>Dikarya</taxon>
        <taxon>Basidiomycota</taxon>
        <taxon>Agaricomycotina</taxon>
        <taxon>Agaricomycetes</taxon>
        <taxon>Hymenochaetales</taxon>
        <taxon>Rickenellaceae</taxon>
        <taxon>Rickenella</taxon>
    </lineage>
</organism>
<dbReference type="Proteomes" id="UP000294933">
    <property type="component" value="Unassembled WGS sequence"/>
</dbReference>
<dbReference type="Pfam" id="PF06870">
    <property type="entry name" value="RNA_pol_I_A49"/>
    <property type="match status" value="1"/>
</dbReference>
<keyword evidence="7" id="KW-1185">Reference proteome</keyword>
<evidence type="ECO:0000256" key="1">
    <source>
        <dbReference type="ARBA" id="ARBA00004604"/>
    </source>
</evidence>
<dbReference type="STRING" id="50990.A0A4Y7QGS2"/>
<dbReference type="VEuPathDB" id="FungiDB:BD410DRAFT_782972"/>
<dbReference type="InterPro" id="IPR009668">
    <property type="entry name" value="RNA_pol-assoc_fac_A49-like"/>
</dbReference>
<dbReference type="GO" id="GO:0006351">
    <property type="term" value="P:DNA-templated transcription"/>
    <property type="evidence" value="ECO:0007669"/>
    <property type="project" value="InterPro"/>
</dbReference>
<reference evidence="6 7" key="1">
    <citation type="submission" date="2018-06" db="EMBL/GenBank/DDBJ databases">
        <title>A transcriptomic atlas of mushroom development highlights an independent origin of complex multicellularity.</title>
        <authorList>
            <consortium name="DOE Joint Genome Institute"/>
            <person name="Krizsan K."/>
            <person name="Almasi E."/>
            <person name="Merenyi Z."/>
            <person name="Sahu N."/>
            <person name="Viragh M."/>
            <person name="Koszo T."/>
            <person name="Mondo S."/>
            <person name="Kiss B."/>
            <person name="Balint B."/>
            <person name="Kues U."/>
            <person name="Barry K."/>
            <person name="Hegedus J.C."/>
            <person name="Henrissat B."/>
            <person name="Johnson J."/>
            <person name="Lipzen A."/>
            <person name="Ohm R."/>
            <person name="Nagy I."/>
            <person name="Pangilinan J."/>
            <person name="Yan J."/>
            <person name="Xiong Y."/>
            <person name="Grigoriev I.V."/>
            <person name="Hibbett D.S."/>
            <person name="Nagy L.G."/>
        </authorList>
    </citation>
    <scope>NUCLEOTIDE SEQUENCE [LARGE SCALE GENOMIC DNA]</scope>
    <source>
        <strain evidence="6 7">SZMC22713</strain>
    </source>
</reference>
<comment type="similarity">
    <text evidence="2">Belongs to the eukaryotic RPA49/POLR1E RNA polymerase subunit family.</text>
</comment>
<evidence type="ECO:0000256" key="5">
    <source>
        <dbReference type="ARBA" id="ARBA00023242"/>
    </source>
</evidence>
<keyword evidence="5" id="KW-0539">Nucleus</keyword>
<dbReference type="PANTHER" id="PTHR14440">
    <property type="entry name" value="DNA-DIRECTED RNA POLYMERASE I SUBUNIT RPA49"/>
    <property type="match status" value="1"/>
</dbReference>
<dbReference type="GO" id="GO:0005730">
    <property type="term" value="C:nucleolus"/>
    <property type="evidence" value="ECO:0007669"/>
    <property type="project" value="UniProtKB-SubCell"/>
</dbReference>
<dbReference type="EMBL" id="ML170160">
    <property type="protein sequence ID" value="TDL26883.1"/>
    <property type="molecule type" value="Genomic_DNA"/>
</dbReference>
<keyword evidence="4" id="KW-0804">Transcription</keyword>
<gene>
    <name evidence="6" type="ORF">BD410DRAFT_782972</name>
</gene>
<proteinExistence type="inferred from homology"/>
<accession>A0A4Y7QGS2</accession>
<evidence type="ECO:0000256" key="2">
    <source>
        <dbReference type="ARBA" id="ARBA00009430"/>
    </source>
</evidence>
<dbReference type="AlphaFoldDB" id="A0A4Y7QGS2"/>
<comment type="subcellular location">
    <subcellularLocation>
        <location evidence="1">Nucleus</location>
        <location evidence="1">Nucleolus</location>
    </subcellularLocation>
</comment>
<keyword evidence="3" id="KW-0240">DNA-directed RNA polymerase</keyword>
<evidence type="ECO:0000256" key="4">
    <source>
        <dbReference type="ARBA" id="ARBA00023163"/>
    </source>
</evidence>
<evidence type="ECO:0000256" key="3">
    <source>
        <dbReference type="ARBA" id="ARBA00022478"/>
    </source>
</evidence>
<evidence type="ECO:0000313" key="6">
    <source>
        <dbReference type="EMBL" id="TDL26883.1"/>
    </source>
</evidence>